<evidence type="ECO:0000313" key="1">
    <source>
        <dbReference type="EMBL" id="ABK72309.1"/>
    </source>
</evidence>
<organism evidence="1 2">
    <name type="scientific">Mycolicibacterium smegmatis (strain ATCC 700084 / mc(2)155)</name>
    <name type="common">Mycobacterium smegmatis</name>
    <dbReference type="NCBI Taxonomy" id="246196"/>
    <lineage>
        <taxon>Bacteria</taxon>
        <taxon>Bacillati</taxon>
        <taxon>Actinomycetota</taxon>
        <taxon>Actinomycetes</taxon>
        <taxon>Mycobacteriales</taxon>
        <taxon>Mycobacteriaceae</taxon>
        <taxon>Mycolicibacterium</taxon>
    </lineage>
</organism>
<keyword evidence="2" id="KW-1185">Reference proteome</keyword>
<evidence type="ECO:0000313" key="2">
    <source>
        <dbReference type="Proteomes" id="UP000000757"/>
    </source>
</evidence>
<dbReference type="Proteomes" id="UP000000757">
    <property type="component" value="Chromosome"/>
</dbReference>
<accession>A0QZK2</accession>
<gene>
    <name evidence="1" type="ordered locus">MSMEG_4054</name>
</gene>
<dbReference type="EMBL" id="CP000480">
    <property type="protein sequence ID" value="ABK72309.1"/>
    <property type="molecule type" value="Genomic_DNA"/>
</dbReference>
<reference evidence="1 2" key="1">
    <citation type="submission" date="2006-10" db="EMBL/GenBank/DDBJ databases">
        <authorList>
            <person name="Fleischmann R.D."/>
            <person name="Dodson R.J."/>
            <person name="Haft D.H."/>
            <person name="Merkel J.S."/>
            <person name="Nelson W.C."/>
            <person name="Fraser C.M."/>
        </authorList>
    </citation>
    <scope>NUCLEOTIDE SEQUENCE [LARGE SCALE GENOMIC DNA]</scope>
    <source>
        <strain evidence="2">ATCC 700084 / mc(2)155</strain>
    </source>
</reference>
<name>A0QZK2_MYCS2</name>
<proteinExistence type="predicted"/>
<dbReference type="STRING" id="246196.MSMEG_4054"/>
<dbReference type="KEGG" id="msm:MSMEG_4054"/>
<dbReference type="AlphaFoldDB" id="A0QZK2"/>
<protein>
    <submittedName>
        <fullName evidence="1">Uncharacterized protein</fullName>
    </submittedName>
</protein>
<sequence length="44" mass="4846">MSADSTACEVRYEPAKAQATVGLAVWRCHLVRLPAVMPCDRGVW</sequence>